<keyword evidence="1" id="KW-0472">Membrane</keyword>
<reference evidence="2 3" key="1">
    <citation type="submission" date="2020-06" db="EMBL/GenBank/DDBJ databases">
        <title>WGS assembly of Ceratodon purpureus strain R40.</title>
        <authorList>
            <person name="Carey S.B."/>
            <person name="Jenkins J."/>
            <person name="Shu S."/>
            <person name="Lovell J.T."/>
            <person name="Sreedasyam A."/>
            <person name="Maumus F."/>
            <person name="Tiley G.P."/>
            <person name="Fernandez-Pozo N."/>
            <person name="Barry K."/>
            <person name="Chen C."/>
            <person name="Wang M."/>
            <person name="Lipzen A."/>
            <person name="Daum C."/>
            <person name="Saski C.A."/>
            <person name="Payton A.C."/>
            <person name="Mcbreen J.C."/>
            <person name="Conrad R.E."/>
            <person name="Kollar L.M."/>
            <person name="Olsson S."/>
            <person name="Huttunen S."/>
            <person name="Landis J.B."/>
            <person name="Wickett N.J."/>
            <person name="Johnson M.G."/>
            <person name="Rensing S.A."/>
            <person name="Grimwood J."/>
            <person name="Schmutz J."/>
            <person name="Mcdaniel S.F."/>
        </authorList>
    </citation>
    <scope>NUCLEOTIDE SEQUENCE [LARGE SCALE GENOMIC DNA]</scope>
    <source>
        <strain evidence="2 3">R40</strain>
    </source>
</reference>
<evidence type="ECO:0000256" key="1">
    <source>
        <dbReference type="SAM" id="Phobius"/>
    </source>
</evidence>
<dbReference type="SUPFAM" id="SSF56300">
    <property type="entry name" value="Metallo-dependent phosphatases"/>
    <property type="match status" value="1"/>
</dbReference>
<organism evidence="2 3">
    <name type="scientific">Ceratodon purpureus</name>
    <name type="common">Fire moss</name>
    <name type="synonym">Dicranum purpureum</name>
    <dbReference type="NCBI Taxonomy" id="3225"/>
    <lineage>
        <taxon>Eukaryota</taxon>
        <taxon>Viridiplantae</taxon>
        <taxon>Streptophyta</taxon>
        <taxon>Embryophyta</taxon>
        <taxon>Bryophyta</taxon>
        <taxon>Bryophytina</taxon>
        <taxon>Bryopsida</taxon>
        <taxon>Dicranidae</taxon>
        <taxon>Pseudoditrichales</taxon>
        <taxon>Ditrichaceae</taxon>
        <taxon>Ceratodon</taxon>
    </lineage>
</organism>
<keyword evidence="1" id="KW-1133">Transmembrane helix</keyword>
<feature type="transmembrane region" description="Helical" evidence="1">
    <location>
        <begin position="665"/>
        <end position="683"/>
    </location>
</feature>
<dbReference type="InterPro" id="IPR029052">
    <property type="entry name" value="Metallo-depent_PP-like"/>
</dbReference>
<keyword evidence="1" id="KW-0812">Transmembrane</keyword>
<sequence>MTDEYPYPHEHSRHAMLAVLATTLFFISTDNMHIVLHKLDKTSKWWSIYVVLLGFFYCFSSPFLGKTIQPSYSNFSRWYVAWLLIAAMYHLPSIRSMGVDVRMNLSLFFTLFLASLLALLFFHIIFLALWYFGLAAQDVGKRPEFLTIVQNSTVLSIACCVFYSHCGNQVPQHKPTLWSPYPLSRESIKWVAGAQPSAPEGWNMQHVKSQVCWKWLAPVGSAKDYPVFSKWVVYGELVCNDACVGPSDNISPVYSLWATFIGLYIANFVVERSTGWAVSHLSNDGQQRNTLTSPEFLDMVPWYSGTSADLFKTAFDLLVSVTLFLGRFDMRTMQAAMTQAQQHGNKKMVYSHLSKKKELWMDFMADTGDGGNSTYSIARLLAQPSLCVTDEHCRAYHDLPRSHLLLVGGDLAYPNPSVFSYERRLFKPFEYALQPPPWYKPEHIAVRKPELPGGVKKLENLKAPQCFAIPGNHDWFDGLDTFMRYICHRSWLGGWLLPQTKSYFALKLPHGWWIFGLDQALHGDIDIFQFKYFSEVIKTEVGENESVIIMTHEPNWLLDWYWGSSTGRNVSHLIQEHLKGRCRLRLAGDLHHYMRHSVMPETKDCCAEHLLVNGQGGAFLHPTHVFAKFQEFQGGKYEKQAAYPSMLDSRRIAWGNILKFRKKNWRFDVIGGIVYFILVFSMFPQCDLNDIFKQNDIKEILRAFAKTIGRAFIQMLGHSYVSMIGTLVLSTLAISFVPVKVSRFKRILIGSLHVISHLTSAMTLMLLLEIGIETCVRHNHLGTSGFHSLYDWYHSKEGDHFPDPTGLRGRIERWTFGLYPACVKYLMAAFDVPEVMAVTRSNICKKGIYGLPRGLTLVYYTTVFLYYWIFSCPIVSLVFGSYLYICINWFHLHFDEAYSSLRIANYKSFTRCHITPKGDLHVYTLAIDKVPKQWALDPHWEAEQACQKEVASHMREFPSKWTPVGLYRERNCNVRIIDFFKIKKKPGQVVTSDIPLSPVKTKKKSHTINFNGSSDLADLKANECIHGEELACSNIFHKKINSSDSICDYGEDITIERGILNWCDEHKVSMENRPLESENLWGDEPSNSNNKPEISLMIEPRKHIFHSKEVFMEYFPALWDCLSSSYTKHITPMEHEPSLWETDVSVVLSDEPIESCISDKDVNSILSNESTEVCTSNEDVNSVFSDESREPCNIDSNSLHIENTCFMKVYKKKKLEYLSKFKT</sequence>
<gene>
    <name evidence="2" type="ORF">KC19_6G042200</name>
</gene>
<feature type="transmembrane region" description="Helical" evidence="1">
    <location>
        <begin position="46"/>
        <end position="64"/>
    </location>
</feature>
<keyword evidence="3" id="KW-1185">Reference proteome</keyword>
<proteinExistence type="predicted"/>
<dbReference type="Proteomes" id="UP000822688">
    <property type="component" value="Chromosome 6"/>
</dbReference>
<dbReference type="PANTHER" id="PTHR34211:SF3">
    <property type="entry name" value="CALCINEURIN-LIKE METALLO-PHOSPHOESTERASE SUPERFAMILY PROTEIN"/>
    <property type="match status" value="1"/>
</dbReference>
<evidence type="ECO:0000313" key="2">
    <source>
        <dbReference type="EMBL" id="KAG0568741.1"/>
    </source>
</evidence>
<name>A0A8T0HAC8_CERPU</name>
<feature type="transmembrane region" description="Helical" evidence="1">
    <location>
        <begin position="106"/>
        <end position="133"/>
    </location>
</feature>
<feature type="transmembrane region" description="Helical" evidence="1">
    <location>
        <begin position="720"/>
        <end position="739"/>
    </location>
</feature>
<feature type="transmembrane region" description="Helical" evidence="1">
    <location>
        <begin position="76"/>
        <end position="94"/>
    </location>
</feature>
<evidence type="ECO:0008006" key="4">
    <source>
        <dbReference type="Google" id="ProtNLM"/>
    </source>
</evidence>
<protein>
    <recommendedName>
        <fullName evidence="4">Calcineurin-like phosphoesterase domain-containing protein</fullName>
    </recommendedName>
</protein>
<feature type="transmembrane region" description="Helical" evidence="1">
    <location>
        <begin position="751"/>
        <end position="772"/>
    </location>
</feature>
<feature type="transmembrane region" description="Helical" evidence="1">
    <location>
        <begin position="865"/>
        <end position="885"/>
    </location>
</feature>
<dbReference type="GO" id="GO:0016787">
    <property type="term" value="F:hydrolase activity"/>
    <property type="evidence" value="ECO:0007669"/>
    <property type="project" value="InterPro"/>
</dbReference>
<feature type="transmembrane region" description="Helical" evidence="1">
    <location>
        <begin position="15"/>
        <end position="34"/>
    </location>
</feature>
<comment type="caution">
    <text evidence="2">The sequence shown here is derived from an EMBL/GenBank/DDBJ whole genome shotgun (WGS) entry which is preliminary data.</text>
</comment>
<evidence type="ECO:0000313" key="3">
    <source>
        <dbReference type="Proteomes" id="UP000822688"/>
    </source>
</evidence>
<dbReference type="EMBL" id="CM026427">
    <property type="protein sequence ID" value="KAG0568741.1"/>
    <property type="molecule type" value="Genomic_DNA"/>
</dbReference>
<dbReference type="AlphaFoldDB" id="A0A8T0HAC8"/>
<dbReference type="PANTHER" id="PTHR34211">
    <property type="entry name" value="CALCINEURIN-LIKE METALLO-PHOSPHOESTERASE SUPERFAMILY PROTEIN"/>
    <property type="match status" value="1"/>
</dbReference>
<accession>A0A8T0HAC8</accession>